<dbReference type="EMBL" id="JOJR01000013">
    <property type="protein sequence ID" value="RCN51500.1"/>
    <property type="molecule type" value="Genomic_DNA"/>
</dbReference>
<keyword evidence="2" id="KW-0812">Transmembrane</keyword>
<dbReference type="Gene3D" id="3.30.420.10">
    <property type="entry name" value="Ribonuclease H-like superfamily/Ribonuclease H"/>
    <property type="match status" value="1"/>
</dbReference>
<feature type="domain" description="Integrase catalytic" evidence="3">
    <location>
        <begin position="1"/>
        <end position="108"/>
    </location>
</feature>
<dbReference type="PANTHER" id="PTHR47331">
    <property type="entry name" value="PHD-TYPE DOMAIN-CONTAINING PROTEIN"/>
    <property type="match status" value="1"/>
</dbReference>
<dbReference type="STRING" id="29170.A0A368H823"/>
<dbReference type="PROSITE" id="PS50994">
    <property type="entry name" value="INTEGRASE"/>
    <property type="match status" value="1"/>
</dbReference>
<keyword evidence="5" id="KW-1185">Reference proteome</keyword>
<feature type="region of interest" description="Disordered" evidence="1">
    <location>
        <begin position="240"/>
        <end position="269"/>
    </location>
</feature>
<dbReference type="GO" id="GO:0003676">
    <property type="term" value="F:nucleic acid binding"/>
    <property type="evidence" value="ECO:0007669"/>
    <property type="project" value="InterPro"/>
</dbReference>
<dbReference type="OrthoDB" id="5871302at2759"/>
<keyword evidence="2" id="KW-0472">Membrane</keyword>
<evidence type="ECO:0000313" key="4">
    <source>
        <dbReference type="EMBL" id="RCN51500.1"/>
    </source>
</evidence>
<comment type="caution">
    <text evidence="4">The sequence shown here is derived from an EMBL/GenBank/DDBJ whole genome shotgun (WGS) entry which is preliminary data.</text>
</comment>
<evidence type="ECO:0000259" key="3">
    <source>
        <dbReference type="PROSITE" id="PS50994"/>
    </source>
</evidence>
<evidence type="ECO:0000313" key="5">
    <source>
        <dbReference type="Proteomes" id="UP000252519"/>
    </source>
</evidence>
<dbReference type="GO" id="GO:0015074">
    <property type="term" value="P:DNA integration"/>
    <property type="evidence" value="ECO:0007669"/>
    <property type="project" value="InterPro"/>
</dbReference>
<organism evidence="4 5">
    <name type="scientific">Ancylostoma caninum</name>
    <name type="common">Dog hookworm</name>
    <dbReference type="NCBI Taxonomy" id="29170"/>
    <lineage>
        <taxon>Eukaryota</taxon>
        <taxon>Metazoa</taxon>
        <taxon>Ecdysozoa</taxon>
        <taxon>Nematoda</taxon>
        <taxon>Chromadorea</taxon>
        <taxon>Rhabditida</taxon>
        <taxon>Rhabditina</taxon>
        <taxon>Rhabditomorpha</taxon>
        <taxon>Strongyloidea</taxon>
        <taxon>Ancylostomatidae</taxon>
        <taxon>Ancylostomatinae</taxon>
        <taxon>Ancylostoma</taxon>
    </lineage>
</organism>
<dbReference type="InterPro" id="IPR012337">
    <property type="entry name" value="RNaseH-like_sf"/>
</dbReference>
<reference evidence="4 5" key="1">
    <citation type="submission" date="2014-10" db="EMBL/GenBank/DDBJ databases">
        <title>Draft genome of the hookworm Ancylostoma caninum.</title>
        <authorList>
            <person name="Mitreva M."/>
        </authorList>
    </citation>
    <scope>NUCLEOTIDE SEQUENCE [LARGE SCALE GENOMIC DNA]</scope>
    <source>
        <strain evidence="4 5">Baltimore</strain>
    </source>
</reference>
<dbReference type="Pfam" id="PF18701">
    <property type="entry name" value="DUF5641"/>
    <property type="match status" value="1"/>
</dbReference>
<proteinExistence type="predicted"/>
<sequence>MGNEILTNLFYNNSLSTEVNELTAHQGISWKFITPLSPWKGGFYERLIGSVKMCLRKTIRRKFVSDDEFQTVVIECEAIINARPLTYASSEFSDGNPIRPIDFLHPHAKISLWNLEPDYDPEYRLISSRSDALNLLDETRRSLSEFWNMWSRTYLTTLQNLHSQFANKKYTRGEPQVGAVLLLMDNTIPRSMWNMGIVTQVHKSDDGNIRSVSVRTAKGKILQRSINMLVPLELQSTEDAIASSQSSRKSSGEPSSPSTPLVQRTQPRKAKKNVSYAQFAQVLPYGSSSFAHAIPLLFFSLSILMLVGIASAENSTESS</sequence>
<dbReference type="InterPro" id="IPR036397">
    <property type="entry name" value="RNaseH_sf"/>
</dbReference>
<dbReference type="Proteomes" id="UP000252519">
    <property type="component" value="Unassembled WGS sequence"/>
</dbReference>
<dbReference type="AlphaFoldDB" id="A0A368H823"/>
<protein>
    <recommendedName>
        <fullName evidence="3">Integrase catalytic domain-containing protein</fullName>
    </recommendedName>
</protein>
<accession>A0A368H823</accession>
<name>A0A368H823_ANCCA</name>
<feature type="compositionally biased region" description="Low complexity" evidence="1">
    <location>
        <begin position="243"/>
        <end position="260"/>
    </location>
</feature>
<dbReference type="InterPro" id="IPR040676">
    <property type="entry name" value="DUF5641"/>
</dbReference>
<feature type="transmembrane region" description="Helical" evidence="2">
    <location>
        <begin position="290"/>
        <end position="312"/>
    </location>
</feature>
<gene>
    <name evidence="4" type="ORF">ANCCAN_02451</name>
</gene>
<keyword evidence="2" id="KW-1133">Transmembrane helix</keyword>
<evidence type="ECO:0000256" key="2">
    <source>
        <dbReference type="SAM" id="Phobius"/>
    </source>
</evidence>
<evidence type="ECO:0000256" key="1">
    <source>
        <dbReference type="SAM" id="MobiDB-lite"/>
    </source>
</evidence>
<dbReference type="InterPro" id="IPR001584">
    <property type="entry name" value="Integrase_cat-core"/>
</dbReference>
<dbReference type="SUPFAM" id="SSF53098">
    <property type="entry name" value="Ribonuclease H-like"/>
    <property type="match status" value="1"/>
</dbReference>